<keyword evidence="5 8" id="KW-0808">Transferase</keyword>
<evidence type="ECO:0000256" key="5">
    <source>
        <dbReference type="ARBA" id="ARBA00022679"/>
    </source>
</evidence>
<sequence>MMRGNSRTVESQQDGVHEKLEAIVEKYQRTENRRPIHAHTQQAFDDVADWLSDWQGEVILDSCCGVGKSTAGLAERYPQARIVGIDKSALRVNKHQHYQNEQDNYRVVRADVVDFWRLMRVACQQSPWRISAHYLLYPNPYPKSSQVQKRWHASQAMPDLMALSPRIEVRSNWLIYIEEFAVAAAKYGMQCEIAEVNSQQPALTPFEQKYQDSGQQCWHLLGAMVQ</sequence>
<evidence type="ECO:0000256" key="4">
    <source>
        <dbReference type="ARBA" id="ARBA00022603"/>
    </source>
</evidence>
<dbReference type="InterPro" id="IPR029063">
    <property type="entry name" value="SAM-dependent_MTases_sf"/>
</dbReference>
<dbReference type="InterPro" id="IPR003358">
    <property type="entry name" value="tRNA_(Gua-N-7)_MeTrfase_Trmb"/>
</dbReference>
<keyword evidence="6" id="KW-0949">S-adenosyl-L-methionine</keyword>
<dbReference type="GO" id="GO:0008176">
    <property type="term" value="F:tRNA (guanine(46)-N7)-methyltransferase activity"/>
    <property type="evidence" value="ECO:0007669"/>
    <property type="project" value="UniProtKB-EC"/>
</dbReference>
<dbReference type="PROSITE" id="PS51625">
    <property type="entry name" value="SAM_MT_TRMB"/>
    <property type="match status" value="1"/>
</dbReference>
<keyword evidence="7" id="KW-0819">tRNA processing</keyword>
<evidence type="ECO:0000256" key="7">
    <source>
        <dbReference type="ARBA" id="ARBA00022694"/>
    </source>
</evidence>
<protein>
    <recommendedName>
        <fullName evidence="3">tRNA (guanine(46)-N(7))-methyltransferase</fullName>
        <ecNumber evidence="3">2.1.1.33</ecNumber>
    </recommendedName>
</protein>
<dbReference type="Gene3D" id="3.40.50.150">
    <property type="entry name" value="Vaccinia Virus protein VP39"/>
    <property type="match status" value="1"/>
</dbReference>
<proteinExistence type="predicted"/>
<dbReference type="EC" id="2.1.1.33" evidence="3"/>
<comment type="caution">
    <text evidence="8">The sequence shown here is derived from an EMBL/GenBank/DDBJ whole genome shotgun (WGS) entry which is preliminary data.</text>
</comment>
<evidence type="ECO:0000256" key="1">
    <source>
        <dbReference type="ARBA" id="ARBA00000142"/>
    </source>
</evidence>
<keyword evidence="9" id="KW-1185">Reference proteome</keyword>
<evidence type="ECO:0000313" key="8">
    <source>
        <dbReference type="EMBL" id="PRO73173.1"/>
    </source>
</evidence>
<dbReference type="Pfam" id="PF02390">
    <property type="entry name" value="Methyltransf_4"/>
    <property type="match status" value="1"/>
</dbReference>
<gene>
    <name evidence="8" type="ORF">C6Y40_13050</name>
</gene>
<evidence type="ECO:0000313" key="9">
    <source>
        <dbReference type="Proteomes" id="UP000238949"/>
    </source>
</evidence>
<dbReference type="OrthoDB" id="9809889at2"/>
<evidence type="ECO:0000256" key="2">
    <source>
        <dbReference type="ARBA" id="ARBA00003015"/>
    </source>
</evidence>
<evidence type="ECO:0000256" key="6">
    <source>
        <dbReference type="ARBA" id="ARBA00022691"/>
    </source>
</evidence>
<comment type="function">
    <text evidence="2">Catalyzes the formation of N(7)-methylguanine at position 46 (m7G46) in tRNA.</text>
</comment>
<dbReference type="RefSeq" id="WP_105934953.1">
    <property type="nucleotide sequence ID" value="NZ_PVNP01000142.1"/>
</dbReference>
<dbReference type="CDD" id="cd02440">
    <property type="entry name" value="AdoMet_MTases"/>
    <property type="match status" value="1"/>
</dbReference>
<accession>A0A2S9V9R4</accession>
<name>A0A2S9V9R4_9ALTE</name>
<dbReference type="Proteomes" id="UP000238949">
    <property type="component" value="Unassembled WGS sequence"/>
</dbReference>
<organism evidence="8 9">
    <name type="scientific">Alteromonas alba</name>
    <dbReference type="NCBI Taxonomy" id="2079529"/>
    <lineage>
        <taxon>Bacteria</taxon>
        <taxon>Pseudomonadati</taxon>
        <taxon>Pseudomonadota</taxon>
        <taxon>Gammaproteobacteria</taxon>
        <taxon>Alteromonadales</taxon>
        <taxon>Alteromonadaceae</taxon>
        <taxon>Alteromonas/Salinimonas group</taxon>
        <taxon>Alteromonas</taxon>
    </lineage>
</organism>
<dbReference type="SUPFAM" id="SSF53335">
    <property type="entry name" value="S-adenosyl-L-methionine-dependent methyltransferases"/>
    <property type="match status" value="1"/>
</dbReference>
<keyword evidence="4 8" id="KW-0489">Methyltransferase</keyword>
<reference evidence="9" key="1">
    <citation type="journal article" date="2020" name="Int. J. Syst. Evol. Microbiol.">
        <title>Alteromonas alba sp. nov., a marine bacterium isolated from the seawater of the West Pacific Ocean.</title>
        <authorList>
            <person name="Sun C."/>
            <person name="Wu Y.-H."/>
            <person name="Xamxidin M."/>
            <person name="Cheng H."/>
            <person name="Xu X.-W."/>
        </authorList>
    </citation>
    <scope>NUCLEOTIDE SEQUENCE [LARGE SCALE GENOMIC DNA]</scope>
    <source>
        <strain evidence="9">190</strain>
    </source>
</reference>
<comment type="catalytic activity">
    <reaction evidence="1">
        <text>guanosine(46) in tRNA + S-adenosyl-L-methionine = N(7)-methylguanosine(46) in tRNA + S-adenosyl-L-homocysteine</text>
        <dbReference type="Rhea" id="RHEA:42708"/>
        <dbReference type="Rhea" id="RHEA-COMP:10188"/>
        <dbReference type="Rhea" id="RHEA-COMP:10189"/>
        <dbReference type="ChEBI" id="CHEBI:57856"/>
        <dbReference type="ChEBI" id="CHEBI:59789"/>
        <dbReference type="ChEBI" id="CHEBI:74269"/>
        <dbReference type="ChEBI" id="CHEBI:74480"/>
        <dbReference type="EC" id="2.1.1.33"/>
    </reaction>
</comment>
<dbReference type="AlphaFoldDB" id="A0A2S9V9R4"/>
<evidence type="ECO:0000256" key="3">
    <source>
        <dbReference type="ARBA" id="ARBA00011977"/>
    </source>
</evidence>
<dbReference type="EMBL" id="PVNP01000142">
    <property type="protein sequence ID" value="PRO73173.1"/>
    <property type="molecule type" value="Genomic_DNA"/>
</dbReference>